<keyword evidence="1" id="KW-0808">Transferase</keyword>
<evidence type="ECO:0000256" key="2">
    <source>
        <dbReference type="ARBA" id="ARBA00022695"/>
    </source>
</evidence>
<dbReference type="PANTHER" id="PTHR43793:SF1">
    <property type="entry name" value="FAD SYNTHASE"/>
    <property type="match status" value="1"/>
</dbReference>
<protein>
    <recommendedName>
        <fullName evidence="3">Cytidyltransferase-like domain-containing protein</fullName>
    </recommendedName>
</protein>
<evidence type="ECO:0000256" key="1">
    <source>
        <dbReference type="ARBA" id="ARBA00022679"/>
    </source>
</evidence>
<dbReference type="EMBL" id="MN740193">
    <property type="protein sequence ID" value="QHT92574.1"/>
    <property type="molecule type" value="Genomic_DNA"/>
</dbReference>
<evidence type="ECO:0000259" key="3">
    <source>
        <dbReference type="Pfam" id="PF01467"/>
    </source>
</evidence>
<accession>A0A6C0IHF2</accession>
<dbReference type="InterPro" id="IPR004821">
    <property type="entry name" value="Cyt_trans-like"/>
</dbReference>
<dbReference type="Gene3D" id="3.40.50.620">
    <property type="entry name" value="HUPs"/>
    <property type="match status" value="1"/>
</dbReference>
<dbReference type="Pfam" id="PF01467">
    <property type="entry name" value="CTP_transf_like"/>
    <property type="match status" value="1"/>
</dbReference>
<proteinExistence type="predicted"/>
<dbReference type="AlphaFoldDB" id="A0A6C0IHF2"/>
<organism evidence="4">
    <name type="scientific">viral metagenome</name>
    <dbReference type="NCBI Taxonomy" id="1070528"/>
    <lineage>
        <taxon>unclassified sequences</taxon>
        <taxon>metagenomes</taxon>
        <taxon>organismal metagenomes</taxon>
    </lineage>
</organism>
<dbReference type="InterPro" id="IPR014729">
    <property type="entry name" value="Rossmann-like_a/b/a_fold"/>
</dbReference>
<reference evidence="4" key="1">
    <citation type="journal article" date="2020" name="Nature">
        <title>Giant virus diversity and host interactions through global metagenomics.</title>
        <authorList>
            <person name="Schulz F."/>
            <person name="Roux S."/>
            <person name="Paez-Espino D."/>
            <person name="Jungbluth S."/>
            <person name="Walsh D.A."/>
            <person name="Denef V.J."/>
            <person name="McMahon K.D."/>
            <person name="Konstantinidis K.T."/>
            <person name="Eloe-Fadrosh E.A."/>
            <person name="Kyrpides N.C."/>
            <person name="Woyke T."/>
        </authorList>
    </citation>
    <scope>NUCLEOTIDE SEQUENCE</scope>
    <source>
        <strain evidence="4">GVMAG-M-3300023184-89</strain>
    </source>
</reference>
<dbReference type="GO" id="GO:0016779">
    <property type="term" value="F:nucleotidyltransferase activity"/>
    <property type="evidence" value="ECO:0007669"/>
    <property type="project" value="UniProtKB-KW"/>
</dbReference>
<dbReference type="NCBIfam" id="TIGR00125">
    <property type="entry name" value="cyt_tran_rel"/>
    <property type="match status" value="1"/>
</dbReference>
<sequence length="159" mass="18447">MAVNISINELSTFRNININKSIGVTFSCWDLLHAGHQLFLSDSKDNCDILCVGLQTDPTLDRPEKNYPIQSLEEREIQLKSSRYVDYYFVYDTEQSLYDILLALDPNIRFLGDDYVGKKFTGSDLPIEIFFHPRSNHTYSTTNLRKIIYLKELAKLNNQ</sequence>
<name>A0A6C0IHF2_9ZZZZ</name>
<evidence type="ECO:0000313" key="4">
    <source>
        <dbReference type="EMBL" id="QHT92574.1"/>
    </source>
</evidence>
<dbReference type="SUPFAM" id="SSF52374">
    <property type="entry name" value="Nucleotidylyl transferase"/>
    <property type="match status" value="1"/>
</dbReference>
<dbReference type="PANTHER" id="PTHR43793">
    <property type="entry name" value="FAD SYNTHASE"/>
    <property type="match status" value="1"/>
</dbReference>
<dbReference type="InterPro" id="IPR050385">
    <property type="entry name" value="Archaeal_FAD_synthase"/>
</dbReference>
<feature type="domain" description="Cytidyltransferase-like" evidence="3">
    <location>
        <begin position="28"/>
        <end position="116"/>
    </location>
</feature>
<keyword evidence="2" id="KW-0548">Nucleotidyltransferase</keyword>